<evidence type="ECO:0000256" key="6">
    <source>
        <dbReference type="SAM" id="Phobius"/>
    </source>
</evidence>
<evidence type="ECO:0000313" key="8">
    <source>
        <dbReference type="EMBL" id="KAF2842687.1"/>
    </source>
</evidence>
<sequence>MPPERAHHSPLSSLGLRGGAAPVPSWFLPLRILQALLAILVLGLVAYGLSVNDGGPIRPALITTAVIATLTLLPLLPLSTPFSYATLSKHHSTRLALATDTLALLLWLVAATLLSAYHRVYRFYGKEAYTRHLYGGSKPARRAGVAAAVFAGLEVPLFLFGMVALSGRHCRHLVGSAPAHARDTEAAATVPVGPNPAFAHPAPAPDPAPTSTFARTETALAEGEKYAPPAPAPAPAPAPPATGAGQGAGAGNRGSVFSPSGAGGAPPYPVRG</sequence>
<dbReference type="AlphaFoldDB" id="A0A9P4SHN9"/>
<keyword evidence="9" id="KW-1185">Reference proteome</keyword>
<feature type="transmembrane region" description="Helical" evidence="6">
    <location>
        <begin position="61"/>
        <end position="82"/>
    </location>
</feature>
<proteinExistence type="predicted"/>
<protein>
    <recommendedName>
        <fullName evidence="7">MARVEL domain-containing protein</fullName>
    </recommendedName>
</protein>
<organism evidence="8 9">
    <name type="scientific">Patellaria atrata CBS 101060</name>
    <dbReference type="NCBI Taxonomy" id="1346257"/>
    <lineage>
        <taxon>Eukaryota</taxon>
        <taxon>Fungi</taxon>
        <taxon>Dikarya</taxon>
        <taxon>Ascomycota</taxon>
        <taxon>Pezizomycotina</taxon>
        <taxon>Dothideomycetes</taxon>
        <taxon>Dothideomycetes incertae sedis</taxon>
        <taxon>Patellariales</taxon>
        <taxon>Patellariaceae</taxon>
        <taxon>Patellaria</taxon>
    </lineage>
</organism>
<keyword evidence="3 6" id="KW-1133">Transmembrane helix</keyword>
<dbReference type="GO" id="GO:0016020">
    <property type="term" value="C:membrane"/>
    <property type="evidence" value="ECO:0007669"/>
    <property type="project" value="UniProtKB-SubCell"/>
</dbReference>
<gene>
    <name evidence="8" type="ORF">M501DRAFT_1053504</name>
</gene>
<keyword evidence="4 6" id="KW-0472">Membrane</keyword>
<feature type="transmembrane region" description="Helical" evidence="6">
    <location>
        <begin position="102"/>
        <end position="121"/>
    </location>
</feature>
<reference evidence="8" key="1">
    <citation type="journal article" date="2020" name="Stud. Mycol.">
        <title>101 Dothideomycetes genomes: a test case for predicting lifestyles and emergence of pathogens.</title>
        <authorList>
            <person name="Haridas S."/>
            <person name="Albert R."/>
            <person name="Binder M."/>
            <person name="Bloem J."/>
            <person name="Labutti K."/>
            <person name="Salamov A."/>
            <person name="Andreopoulos B."/>
            <person name="Baker S."/>
            <person name="Barry K."/>
            <person name="Bills G."/>
            <person name="Bluhm B."/>
            <person name="Cannon C."/>
            <person name="Castanera R."/>
            <person name="Culley D."/>
            <person name="Daum C."/>
            <person name="Ezra D."/>
            <person name="Gonzalez J."/>
            <person name="Henrissat B."/>
            <person name="Kuo A."/>
            <person name="Liang C."/>
            <person name="Lipzen A."/>
            <person name="Lutzoni F."/>
            <person name="Magnuson J."/>
            <person name="Mondo S."/>
            <person name="Nolan M."/>
            <person name="Ohm R."/>
            <person name="Pangilinan J."/>
            <person name="Park H.-J."/>
            <person name="Ramirez L."/>
            <person name="Alfaro M."/>
            <person name="Sun H."/>
            <person name="Tritt A."/>
            <person name="Yoshinaga Y."/>
            <person name="Zwiers L.-H."/>
            <person name="Turgeon B."/>
            <person name="Goodwin S."/>
            <person name="Spatafora J."/>
            <person name="Crous P."/>
            <person name="Grigoriev I."/>
        </authorList>
    </citation>
    <scope>NUCLEOTIDE SEQUENCE</scope>
    <source>
        <strain evidence="8">CBS 101060</strain>
    </source>
</reference>
<feature type="transmembrane region" description="Helical" evidence="6">
    <location>
        <begin position="32"/>
        <end position="49"/>
    </location>
</feature>
<comment type="subcellular location">
    <subcellularLocation>
        <location evidence="1">Membrane</location>
        <topology evidence="1">Multi-pass membrane protein</topology>
    </subcellularLocation>
</comment>
<feature type="compositionally biased region" description="Pro residues" evidence="5">
    <location>
        <begin position="228"/>
        <end position="240"/>
    </location>
</feature>
<evidence type="ECO:0000256" key="5">
    <source>
        <dbReference type="SAM" id="MobiDB-lite"/>
    </source>
</evidence>
<evidence type="ECO:0000313" key="9">
    <source>
        <dbReference type="Proteomes" id="UP000799429"/>
    </source>
</evidence>
<evidence type="ECO:0000259" key="7">
    <source>
        <dbReference type="Pfam" id="PF01284"/>
    </source>
</evidence>
<name>A0A9P4SHN9_9PEZI</name>
<evidence type="ECO:0000256" key="3">
    <source>
        <dbReference type="ARBA" id="ARBA00022989"/>
    </source>
</evidence>
<comment type="caution">
    <text evidence="8">The sequence shown here is derived from an EMBL/GenBank/DDBJ whole genome shotgun (WGS) entry which is preliminary data.</text>
</comment>
<feature type="region of interest" description="Disordered" evidence="5">
    <location>
        <begin position="190"/>
        <end position="272"/>
    </location>
</feature>
<evidence type="ECO:0000256" key="2">
    <source>
        <dbReference type="ARBA" id="ARBA00022692"/>
    </source>
</evidence>
<evidence type="ECO:0000256" key="1">
    <source>
        <dbReference type="ARBA" id="ARBA00004141"/>
    </source>
</evidence>
<dbReference type="Proteomes" id="UP000799429">
    <property type="component" value="Unassembled WGS sequence"/>
</dbReference>
<evidence type="ECO:0000256" key="4">
    <source>
        <dbReference type="ARBA" id="ARBA00023136"/>
    </source>
</evidence>
<feature type="domain" description="MARVEL" evidence="7">
    <location>
        <begin position="29"/>
        <end position="163"/>
    </location>
</feature>
<dbReference type="InterPro" id="IPR008253">
    <property type="entry name" value="Marvel"/>
</dbReference>
<dbReference type="EMBL" id="MU006089">
    <property type="protein sequence ID" value="KAF2842687.1"/>
    <property type="molecule type" value="Genomic_DNA"/>
</dbReference>
<keyword evidence="2 6" id="KW-0812">Transmembrane</keyword>
<accession>A0A9P4SHN9</accession>
<feature type="transmembrane region" description="Helical" evidence="6">
    <location>
        <begin position="142"/>
        <end position="165"/>
    </location>
</feature>
<dbReference type="Pfam" id="PF01284">
    <property type="entry name" value="MARVEL"/>
    <property type="match status" value="1"/>
</dbReference>